<reference evidence="2" key="1">
    <citation type="submission" date="2012-05" db="EMBL/GenBank/DDBJ databases">
        <authorList>
            <person name="Krishnakumar V."/>
            <person name="Cheung F."/>
            <person name="Xiao Y."/>
            <person name="Chan A."/>
            <person name="Moskal W.A."/>
            <person name="Town C.D."/>
        </authorList>
    </citation>
    <scope>NUCLEOTIDE SEQUENCE</scope>
</reference>
<evidence type="ECO:0000313" key="2">
    <source>
        <dbReference type="EMBL" id="AFK41957.1"/>
    </source>
</evidence>
<dbReference type="AlphaFoldDB" id="I3SNW5"/>
<protein>
    <recommendedName>
        <fullName evidence="3">Transmembrane protein</fullName>
    </recommendedName>
</protein>
<keyword evidence="1" id="KW-0812">Transmembrane</keyword>
<keyword evidence="1" id="KW-1133">Transmembrane helix</keyword>
<name>I3SNW5_MEDTR</name>
<evidence type="ECO:0000256" key="1">
    <source>
        <dbReference type="SAM" id="Phobius"/>
    </source>
</evidence>
<sequence>MNFFKMNITGRHLISFMWMLIRITTLTITRGWLSLLKLEDWLHMATPYGVVLLRFHQMHR</sequence>
<organism evidence="2">
    <name type="scientific">Medicago truncatula</name>
    <name type="common">Barrel medic</name>
    <name type="synonym">Medicago tribuloides</name>
    <dbReference type="NCBI Taxonomy" id="3880"/>
    <lineage>
        <taxon>Eukaryota</taxon>
        <taxon>Viridiplantae</taxon>
        <taxon>Streptophyta</taxon>
        <taxon>Embryophyta</taxon>
        <taxon>Tracheophyta</taxon>
        <taxon>Spermatophyta</taxon>
        <taxon>Magnoliopsida</taxon>
        <taxon>eudicotyledons</taxon>
        <taxon>Gunneridae</taxon>
        <taxon>Pentapetalae</taxon>
        <taxon>rosids</taxon>
        <taxon>fabids</taxon>
        <taxon>Fabales</taxon>
        <taxon>Fabaceae</taxon>
        <taxon>Papilionoideae</taxon>
        <taxon>50 kb inversion clade</taxon>
        <taxon>NPAAA clade</taxon>
        <taxon>Hologalegina</taxon>
        <taxon>IRL clade</taxon>
        <taxon>Trifolieae</taxon>
        <taxon>Medicago</taxon>
    </lineage>
</organism>
<accession>I3SNW5</accession>
<keyword evidence="1" id="KW-0472">Membrane</keyword>
<feature type="transmembrane region" description="Helical" evidence="1">
    <location>
        <begin position="12"/>
        <end position="33"/>
    </location>
</feature>
<dbReference type="EMBL" id="BT142163">
    <property type="protein sequence ID" value="AFK41957.1"/>
    <property type="molecule type" value="mRNA"/>
</dbReference>
<evidence type="ECO:0008006" key="3">
    <source>
        <dbReference type="Google" id="ProtNLM"/>
    </source>
</evidence>
<proteinExistence type="evidence at transcript level"/>